<evidence type="ECO:0000313" key="2">
    <source>
        <dbReference type="Proteomes" id="UP000821865"/>
    </source>
</evidence>
<comment type="caution">
    <text evidence="1">The sequence shown here is derived from an EMBL/GenBank/DDBJ whole genome shotgun (WGS) entry which is preliminary data.</text>
</comment>
<dbReference type="Proteomes" id="UP000821865">
    <property type="component" value="Chromosome 7"/>
</dbReference>
<organism evidence="1 2">
    <name type="scientific">Dermacentor silvarum</name>
    <name type="common">Tick</name>
    <dbReference type="NCBI Taxonomy" id="543639"/>
    <lineage>
        <taxon>Eukaryota</taxon>
        <taxon>Metazoa</taxon>
        <taxon>Ecdysozoa</taxon>
        <taxon>Arthropoda</taxon>
        <taxon>Chelicerata</taxon>
        <taxon>Arachnida</taxon>
        <taxon>Acari</taxon>
        <taxon>Parasitiformes</taxon>
        <taxon>Ixodida</taxon>
        <taxon>Ixodoidea</taxon>
        <taxon>Ixodidae</taxon>
        <taxon>Rhipicephalinae</taxon>
        <taxon>Dermacentor</taxon>
    </lineage>
</organism>
<keyword evidence="2" id="KW-1185">Reference proteome</keyword>
<accession>A0ACB8CEA5</accession>
<dbReference type="EMBL" id="CM023476">
    <property type="protein sequence ID" value="KAH7941027.1"/>
    <property type="molecule type" value="Genomic_DNA"/>
</dbReference>
<name>A0ACB8CEA5_DERSI</name>
<reference evidence="1" key="1">
    <citation type="submission" date="2020-05" db="EMBL/GenBank/DDBJ databases">
        <title>Large-scale comparative analyses of tick genomes elucidate their genetic diversity and vector capacities.</title>
        <authorList>
            <person name="Jia N."/>
            <person name="Wang J."/>
            <person name="Shi W."/>
            <person name="Du L."/>
            <person name="Sun Y."/>
            <person name="Zhan W."/>
            <person name="Jiang J."/>
            <person name="Wang Q."/>
            <person name="Zhang B."/>
            <person name="Ji P."/>
            <person name="Sakyi L.B."/>
            <person name="Cui X."/>
            <person name="Yuan T."/>
            <person name="Jiang B."/>
            <person name="Yang W."/>
            <person name="Lam T.T.-Y."/>
            <person name="Chang Q."/>
            <person name="Ding S."/>
            <person name="Wang X."/>
            <person name="Zhu J."/>
            <person name="Ruan X."/>
            <person name="Zhao L."/>
            <person name="Wei J."/>
            <person name="Que T."/>
            <person name="Du C."/>
            <person name="Cheng J."/>
            <person name="Dai P."/>
            <person name="Han X."/>
            <person name="Huang E."/>
            <person name="Gao Y."/>
            <person name="Liu J."/>
            <person name="Shao H."/>
            <person name="Ye R."/>
            <person name="Li L."/>
            <person name="Wei W."/>
            <person name="Wang X."/>
            <person name="Wang C."/>
            <person name="Yang T."/>
            <person name="Huo Q."/>
            <person name="Li W."/>
            <person name="Guo W."/>
            <person name="Chen H."/>
            <person name="Zhou L."/>
            <person name="Ni X."/>
            <person name="Tian J."/>
            <person name="Zhou Y."/>
            <person name="Sheng Y."/>
            <person name="Liu T."/>
            <person name="Pan Y."/>
            <person name="Xia L."/>
            <person name="Li J."/>
            <person name="Zhao F."/>
            <person name="Cao W."/>
        </authorList>
    </citation>
    <scope>NUCLEOTIDE SEQUENCE</scope>
    <source>
        <strain evidence="1">Dsil-2018</strain>
    </source>
</reference>
<sequence length="350" mass="40143">MRTAETIGKAGGEPLDVRGYLFWSSFKNIACFFYGARFSHDHPTMRELHSAMVELNPALHSGQVYEFYTPTVRRLVSMFPFTRLGKITKGTAKLDTIAEKQVRAYKEKEYGNESNDFICGYLKKIEDDKKFSRGLFTDESLVGNITSFLTAGTLSTSGVLGWGLFQFAQNVDTVQARVQREVDEAVGPHRQPTWEDRKQMPYTLACIWELFRWATAAVTGVPREAMEDVVIGDFFIPKGTVVLFNIWAVHHDPRLWKNPNKFDPCRFLNEDGISIRNKPEYLIPFSIGRRMCPGETFATIEIFLMLSLLAQKYRILPEHPVEYDVDSAELPWQSMLDMKLRFLPREAPLC</sequence>
<protein>
    <submittedName>
        <fullName evidence="1">Uncharacterized protein</fullName>
    </submittedName>
</protein>
<proteinExistence type="predicted"/>
<gene>
    <name evidence="1" type="ORF">HPB49_009378</name>
</gene>
<evidence type="ECO:0000313" key="1">
    <source>
        <dbReference type="EMBL" id="KAH7941027.1"/>
    </source>
</evidence>